<comment type="caution">
    <text evidence="1">The sequence shown here is derived from an EMBL/GenBank/DDBJ whole genome shotgun (WGS) entry which is preliminary data.</text>
</comment>
<proteinExistence type="predicted"/>
<accession>A0ABT1A292</accession>
<name>A0ABT1A292_9PSEU</name>
<dbReference type="Proteomes" id="UP001165283">
    <property type="component" value="Unassembled WGS sequence"/>
</dbReference>
<evidence type="ECO:0000313" key="1">
    <source>
        <dbReference type="EMBL" id="MCO1657129.1"/>
    </source>
</evidence>
<keyword evidence="2" id="KW-1185">Reference proteome</keyword>
<organism evidence="1 2">
    <name type="scientific">Pseudonocardia humida</name>
    <dbReference type="NCBI Taxonomy" id="2800819"/>
    <lineage>
        <taxon>Bacteria</taxon>
        <taxon>Bacillati</taxon>
        <taxon>Actinomycetota</taxon>
        <taxon>Actinomycetes</taxon>
        <taxon>Pseudonocardiales</taxon>
        <taxon>Pseudonocardiaceae</taxon>
        <taxon>Pseudonocardia</taxon>
    </lineage>
</organism>
<gene>
    <name evidence="1" type="ORF">KDL28_18885</name>
</gene>
<evidence type="ECO:0000313" key="2">
    <source>
        <dbReference type="Proteomes" id="UP001165283"/>
    </source>
</evidence>
<protein>
    <submittedName>
        <fullName evidence="1">Uncharacterized protein</fullName>
    </submittedName>
</protein>
<dbReference type="EMBL" id="JAGSOV010000040">
    <property type="protein sequence ID" value="MCO1657129.1"/>
    <property type="molecule type" value="Genomic_DNA"/>
</dbReference>
<dbReference type="RefSeq" id="WP_252440531.1">
    <property type="nucleotide sequence ID" value="NZ_JAGSOV010000040.1"/>
</dbReference>
<reference evidence="1" key="1">
    <citation type="submission" date="2021-04" db="EMBL/GenBank/DDBJ databases">
        <title>Pseudonocardia sp. nov., isolated from sandy soil of mangrove forest.</title>
        <authorList>
            <person name="Zan Z."/>
            <person name="Huang R."/>
            <person name="Liu W."/>
        </authorList>
    </citation>
    <scope>NUCLEOTIDE SEQUENCE</scope>
    <source>
        <strain evidence="1">S2-4</strain>
    </source>
</reference>
<sequence>MPTEAERRAAEFQAMKADKDVIEAAAKCLRYEAIQQYYAGFQRKEIALGFAALLDGMALRFRMLDQDTRRETVSMCRELLDRIQHDETSYHRRVAAGVQT</sequence>